<proteinExistence type="predicted"/>
<dbReference type="AlphaFoldDB" id="A0A316EEU0"/>
<evidence type="ECO:0000313" key="1">
    <source>
        <dbReference type="EMBL" id="PWK28228.1"/>
    </source>
</evidence>
<reference evidence="1 2" key="1">
    <citation type="submission" date="2018-05" db="EMBL/GenBank/DDBJ databases">
        <title>Genomic Encyclopedia of Archaeal and Bacterial Type Strains, Phase II (KMG-II): from individual species to whole genera.</title>
        <authorList>
            <person name="Goeker M."/>
        </authorList>
    </citation>
    <scope>NUCLEOTIDE SEQUENCE [LARGE SCALE GENOMIC DNA]</scope>
    <source>
        <strain evidence="1 2">DSM 22214</strain>
    </source>
</reference>
<accession>A0A316EEU0</accession>
<organism evidence="1 2">
    <name type="scientific">Arcicella aurantiaca</name>
    <dbReference type="NCBI Taxonomy" id="591202"/>
    <lineage>
        <taxon>Bacteria</taxon>
        <taxon>Pseudomonadati</taxon>
        <taxon>Bacteroidota</taxon>
        <taxon>Cytophagia</taxon>
        <taxon>Cytophagales</taxon>
        <taxon>Flectobacillaceae</taxon>
        <taxon>Arcicella</taxon>
    </lineage>
</organism>
<gene>
    <name evidence="1" type="ORF">LV89_01009</name>
</gene>
<keyword evidence="2" id="KW-1185">Reference proteome</keyword>
<dbReference type="EMBL" id="QGGO01000004">
    <property type="protein sequence ID" value="PWK28228.1"/>
    <property type="molecule type" value="Genomic_DNA"/>
</dbReference>
<comment type="caution">
    <text evidence="1">The sequence shown here is derived from an EMBL/GenBank/DDBJ whole genome shotgun (WGS) entry which is preliminary data.</text>
</comment>
<dbReference type="Proteomes" id="UP000245489">
    <property type="component" value="Unassembled WGS sequence"/>
</dbReference>
<evidence type="ECO:0000313" key="2">
    <source>
        <dbReference type="Proteomes" id="UP000245489"/>
    </source>
</evidence>
<name>A0A316EEU0_9BACT</name>
<sequence>MGLVEEPLNIDLVVNSNANAQELEKIDLMIQQIKMKNKPLAHRVKAKKILA</sequence>
<dbReference type="RefSeq" id="WP_158279513.1">
    <property type="nucleotide sequence ID" value="NZ_QGGO01000004.1"/>
</dbReference>
<protein>
    <submittedName>
        <fullName evidence="1">Uncharacterized protein</fullName>
    </submittedName>
</protein>